<dbReference type="Proteomes" id="UP001218218">
    <property type="component" value="Unassembled WGS sequence"/>
</dbReference>
<keyword evidence="2" id="KW-1185">Reference proteome</keyword>
<organism evidence="1 2">
    <name type="scientific">Mycena albidolilacea</name>
    <dbReference type="NCBI Taxonomy" id="1033008"/>
    <lineage>
        <taxon>Eukaryota</taxon>
        <taxon>Fungi</taxon>
        <taxon>Dikarya</taxon>
        <taxon>Basidiomycota</taxon>
        <taxon>Agaricomycotina</taxon>
        <taxon>Agaricomycetes</taxon>
        <taxon>Agaricomycetidae</taxon>
        <taxon>Agaricales</taxon>
        <taxon>Marasmiineae</taxon>
        <taxon>Mycenaceae</taxon>
        <taxon>Mycena</taxon>
    </lineage>
</organism>
<dbReference type="EMBL" id="JARIHO010000096">
    <property type="protein sequence ID" value="KAJ7305553.1"/>
    <property type="molecule type" value="Genomic_DNA"/>
</dbReference>
<evidence type="ECO:0000313" key="1">
    <source>
        <dbReference type="EMBL" id="KAJ7305553.1"/>
    </source>
</evidence>
<sequence length="199" mass="22582">MQAAGRRQAESGEAKWGICLRKIIYTFLKVHIRDLAQKPHEPHAAFGHCAKFPGFDGFVFGPGWFPHAALRNAQKPHAACAAFAQGLYCSLNKFDNKWLSLDLGRAIPDGSKFTFWRNKFMNPYRVESGQNGNSKYYATAILPAVAHDLPVPKSNDFQYKYSFDQAWDGAQGLNICLEDVELDTRRLSREAENSIWRLR</sequence>
<name>A0AAD7EAI2_9AGAR</name>
<evidence type="ECO:0000313" key="2">
    <source>
        <dbReference type="Proteomes" id="UP001218218"/>
    </source>
</evidence>
<reference evidence="1" key="1">
    <citation type="submission" date="2023-03" db="EMBL/GenBank/DDBJ databases">
        <title>Massive genome expansion in bonnet fungi (Mycena s.s.) driven by repeated elements and novel gene families across ecological guilds.</title>
        <authorList>
            <consortium name="Lawrence Berkeley National Laboratory"/>
            <person name="Harder C.B."/>
            <person name="Miyauchi S."/>
            <person name="Viragh M."/>
            <person name="Kuo A."/>
            <person name="Thoen E."/>
            <person name="Andreopoulos B."/>
            <person name="Lu D."/>
            <person name="Skrede I."/>
            <person name="Drula E."/>
            <person name="Henrissat B."/>
            <person name="Morin E."/>
            <person name="Kohler A."/>
            <person name="Barry K."/>
            <person name="LaButti K."/>
            <person name="Morin E."/>
            <person name="Salamov A."/>
            <person name="Lipzen A."/>
            <person name="Mereny Z."/>
            <person name="Hegedus B."/>
            <person name="Baldrian P."/>
            <person name="Stursova M."/>
            <person name="Weitz H."/>
            <person name="Taylor A."/>
            <person name="Grigoriev I.V."/>
            <person name="Nagy L.G."/>
            <person name="Martin F."/>
            <person name="Kauserud H."/>
        </authorList>
    </citation>
    <scope>NUCLEOTIDE SEQUENCE</scope>
    <source>
        <strain evidence="1">CBHHK002</strain>
    </source>
</reference>
<protein>
    <submittedName>
        <fullName evidence="1">Uncharacterized protein</fullName>
    </submittedName>
</protein>
<comment type="caution">
    <text evidence="1">The sequence shown here is derived from an EMBL/GenBank/DDBJ whole genome shotgun (WGS) entry which is preliminary data.</text>
</comment>
<accession>A0AAD7EAI2</accession>
<gene>
    <name evidence="1" type="ORF">DFH08DRAFT_945008</name>
</gene>
<dbReference type="AlphaFoldDB" id="A0AAD7EAI2"/>
<proteinExistence type="predicted"/>